<sequence>YSVVECPWCDMALLHETKLEVMFDFFVASIRPSLLRLVLLALMLWGQLVDFLAASSLSAYCVGGKCNVVRWESERIGCSTAVSGMDEFSTFCGKHFTWFGSGNRCNRLDRFLVSPLWMIFL</sequence>
<name>A0ABR1ZEK3_9ROSI</name>
<reference evidence="1 2" key="1">
    <citation type="journal article" date="2024" name="G3 (Bethesda)">
        <title>Genome assembly of Hibiscus sabdariffa L. provides insights into metabolisms of medicinal natural products.</title>
        <authorList>
            <person name="Kim T."/>
        </authorList>
    </citation>
    <scope>NUCLEOTIDE SEQUENCE [LARGE SCALE GENOMIC DNA]</scope>
    <source>
        <strain evidence="1">TK-2024</strain>
        <tissue evidence="1">Old leaves</tissue>
    </source>
</reference>
<accession>A0ABR1ZEK3</accession>
<keyword evidence="2" id="KW-1185">Reference proteome</keyword>
<evidence type="ECO:0000313" key="1">
    <source>
        <dbReference type="EMBL" id="KAK8478859.1"/>
    </source>
</evidence>
<organism evidence="1 2">
    <name type="scientific">Hibiscus sabdariffa</name>
    <name type="common">roselle</name>
    <dbReference type="NCBI Taxonomy" id="183260"/>
    <lineage>
        <taxon>Eukaryota</taxon>
        <taxon>Viridiplantae</taxon>
        <taxon>Streptophyta</taxon>
        <taxon>Embryophyta</taxon>
        <taxon>Tracheophyta</taxon>
        <taxon>Spermatophyta</taxon>
        <taxon>Magnoliopsida</taxon>
        <taxon>eudicotyledons</taxon>
        <taxon>Gunneridae</taxon>
        <taxon>Pentapetalae</taxon>
        <taxon>rosids</taxon>
        <taxon>malvids</taxon>
        <taxon>Malvales</taxon>
        <taxon>Malvaceae</taxon>
        <taxon>Malvoideae</taxon>
        <taxon>Hibiscus</taxon>
    </lineage>
</organism>
<evidence type="ECO:0000313" key="2">
    <source>
        <dbReference type="Proteomes" id="UP001472677"/>
    </source>
</evidence>
<protein>
    <submittedName>
        <fullName evidence="1">Uncharacterized protein</fullName>
    </submittedName>
</protein>
<proteinExistence type="predicted"/>
<comment type="caution">
    <text evidence="1">The sequence shown here is derived from an EMBL/GenBank/DDBJ whole genome shotgun (WGS) entry which is preliminary data.</text>
</comment>
<gene>
    <name evidence="1" type="ORF">V6N12_033666</name>
</gene>
<dbReference type="Proteomes" id="UP001472677">
    <property type="component" value="Unassembled WGS sequence"/>
</dbReference>
<feature type="non-terminal residue" evidence="1">
    <location>
        <position position="1"/>
    </location>
</feature>
<dbReference type="EMBL" id="JBBPBM010002404">
    <property type="protein sequence ID" value="KAK8478859.1"/>
    <property type="molecule type" value="Genomic_DNA"/>
</dbReference>